<dbReference type="EMBL" id="SKFG01000001">
    <property type="protein sequence ID" value="TCZ81241.1"/>
    <property type="molecule type" value="Genomic_DNA"/>
</dbReference>
<comment type="caution">
    <text evidence="1">The sequence shown here is derived from an EMBL/GenBank/DDBJ whole genome shotgun (WGS) entry which is preliminary data.</text>
</comment>
<reference evidence="1 2" key="1">
    <citation type="submission" date="2019-03" db="EMBL/GenBank/DDBJ databases">
        <authorList>
            <person name="Kim M.K.M."/>
        </authorList>
    </citation>
    <scope>NUCLEOTIDE SEQUENCE [LARGE SCALE GENOMIC DNA]</scope>
    <source>
        <strain evidence="1 2">18JY21-1</strain>
    </source>
</reference>
<keyword evidence="2" id="KW-1185">Reference proteome</keyword>
<dbReference type="RefSeq" id="WP_132416344.1">
    <property type="nucleotide sequence ID" value="NZ_SKFG01000001.1"/>
</dbReference>
<name>A0A4R4ERF9_9BACL</name>
<dbReference type="AlphaFoldDB" id="A0A4R4ERF9"/>
<organism evidence="1 2">
    <name type="scientific">Paenibacillus albiflavus</name>
    <dbReference type="NCBI Taxonomy" id="2545760"/>
    <lineage>
        <taxon>Bacteria</taxon>
        <taxon>Bacillati</taxon>
        <taxon>Bacillota</taxon>
        <taxon>Bacilli</taxon>
        <taxon>Bacillales</taxon>
        <taxon>Paenibacillaceae</taxon>
        <taxon>Paenibacillus</taxon>
    </lineage>
</organism>
<proteinExistence type="predicted"/>
<evidence type="ECO:0000313" key="2">
    <source>
        <dbReference type="Proteomes" id="UP000295418"/>
    </source>
</evidence>
<gene>
    <name evidence="1" type="ORF">E0485_02915</name>
</gene>
<evidence type="ECO:0000313" key="1">
    <source>
        <dbReference type="EMBL" id="TCZ81241.1"/>
    </source>
</evidence>
<dbReference type="PROSITE" id="PS51257">
    <property type="entry name" value="PROKAR_LIPOPROTEIN"/>
    <property type="match status" value="1"/>
</dbReference>
<sequence length="93" mass="9843">MMKLGSFIAGGLLGAAVACMCSSSKGRAGLKAALRSSKSMCNEMLDSTSEGAQLVADGLKKFKQMITDDSELKQTIKDLIKVDEPPVQNFNAD</sequence>
<dbReference type="Proteomes" id="UP000295418">
    <property type="component" value="Unassembled WGS sequence"/>
</dbReference>
<protein>
    <submittedName>
        <fullName evidence="1">YtxH domain-containing protein</fullName>
    </submittedName>
</protein>
<accession>A0A4R4ERF9</accession>